<accession>A0A5B7D4T1</accession>
<dbReference type="Proteomes" id="UP000324222">
    <property type="component" value="Unassembled WGS sequence"/>
</dbReference>
<protein>
    <submittedName>
        <fullName evidence="1">Uncharacterized protein</fullName>
    </submittedName>
</protein>
<reference evidence="1 2" key="1">
    <citation type="submission" date="2019-05" db="EMBL/GenBank/DDBJ databases">
        <title>Another draft genome of Portunus trituberculatus and its Hox gene families provides insights of decapod evolution.</title>
        <authorList>
            <person name="Jeong J.-H."/>
            <person name="Song I."/>
            <person name="Kim S."/>
            <person name="Choi T."/>
            <person name="Kim D."/>
            <person name="Ryu S."/>
            <person name="Kim W."/>
        </authorList>
    </citation>
    <scope>NUCLEOTIDE SEQUENCE [LARGE SCALE GENOMIC DNA]</scope>
    <source>
        <tissue evidence="1">Muscle</tissue>
    </source>
</reference>
<comment type="caution">
    <text evidence="1">The sequence shown here is derived from an EMBL/GenBank/DDBJ whole genome shotgun (WGS) entry which is preliminary data.</text>
</comment>
<evidence type="ECO:0000313" key="2">
    <source>
        <dbReference type="Proteomes" id="UP000324222"/>
    </source>
</evidence>
<evidence type="ECO:0000313" key="1">
    <source>
        <dbReference type="EMBL" id="MPC16608.1"/>
    </source>
</evidence>
<name>A0A5B7D4T1_PORTR</name>
<proteinExistence type="predicted"/>
<dbReference type="EMBL" id="VSRR010000520">
    <property type="protein sequence ID" value="MPC16608.1"/>
    <property type="molecule type" value="Genomic_DNA"/>
</dbReference>
<organism evidence="1 2">
    <name type="scientific">Portunus trituberculatus</name>
    <name type="common">Swimming crab</name>
    <name type="synonym">Neptunus trituberculatus</name>
    <dbReference type="NCBI Taxonomy" id="210409"/>
    <lineage>
        <taxon>Eukaryota</taxon>
        <taxon>Metazoa</taxon>
        <taxon>Ecdysozoa</taxon>
        <taxon>Arthropoda</taxon>
        <taxon>Crustacea</taxon>
        <taxon>Multicrustacea</taxon>
        <taxon>Malacostraca</taxon>
        <taxon>Eumalacostraca</taxon>
        <taxon>Eucarida</taxon>
        <taxon>Decapoda</taxon>
        <taxon>Pleocyemata</taxon>
        <taxon>Brachyura</taxon>
        <taxon>Eubrachyura</taxon>
        <taxon>Portunoidea</taxon>
        <taxon>Portunidae</taxon>
        <taxon>Portuninae</taxon>
        <taxon>Portunus</taxon>
    </lineage>
</organism>
<dbReference type="AlphaFoldDB" id="A0A5B7D4T1"/>
<gene>
    <name evidence="1" type="ORF">E2C01_009437</name>
</gene>
<sequence length="67" mass="7775">MWRPAGIEDKDEAIQQGRSLSYTRVAIRTTRLVHAEVRCRRLAGVGARHIRTATKVQRVQKRKFIEC</sequence>
<keyword evidence="2" id="KW-1185">Reference proteome</keyword>